<feature type="region of interest" description="Disordered" evidence="5">
    <location>
        <begin position="274"/>
        <end position="486"/>
    </location>
</feature>
<evidence type="ECO:0000256" key="1">
    <source>
        <dbReference type="ARBA" id="ARBA00004167"/>
    </source>
</evidence>
<feature type="compositionally biased region" description="Low complexity" evidence="5">
    <location>
        <begin position="135"/>
        <end position="147"/>
    </location>
</feature>
<dbReference type="GO" id="GO:0016020">
    <property type="term" value="C:membrane"/>
    <property type="evidence" value="ECO:0007669"/>
    <property type="project" value="UniProtKB-SubCell"/>
</dbReference>
<evidence type="ECO:0000256" key="5">
    <source>
        <dbReference type="SAM" id="MobiDB-lite"/>
    </source>
</evidence>
<feature type="transmembrane region" description="Helical" evidence="6">
    <location>
        <begin position="217"/>
        <end position="239"/>
    </location>
</feature>
<feature type="compositionally biased region" description="Polar residues" evidence="5">
    <location>
        <begin position="376"/>
        <end position="386"/>
    </location>
</feature>
<evidence type="ECO:0000256" key="2">
    <source>
        <dbReference type="ARBA" id="ARBA00022692"/>
    </source>
</evidence>
<dbReference type="PANTHER" id="PTHR15549">
    <property type="entry name" value="PAIRED IMMUNOGLOBULIN-LIKE TYPE 2 RECEPTOR"/>
    <property type="match status" value="1"/>
</dbReference>
<name>A0A166E4X9_9AGAM</name>
<feature type="compositionally biased region" description="Polar residues" evidence="5">
    <location>
        <begin position="148"/>
        <end position="164"/>
    </location>
</feature>
<organism evidence="7 8">
    <name type="scientific">Sistotremastrum suecicum HHB10207 ss-3</name>
    <dbReference type="NCBI Taxonomy" id="1314776"/>
    <lineage>
        <taxon>Eukaryota</taxon>
        <taxon>Fungi</taxon>
        <taxon>Dikarya</taxon>
        <taxon>Basidiomycota</taxon>
        <taxon>Agaricomycotina</taxon>
        <taxon>Agaricomycetes</taxon>
        <taxon>Sistotremastrales</taxon>
        <taxon>Sistotremastraceae</taxon>
        <taxon>Sistotremastrum</taxon>
    </lineage>
</organism>
<accession>A0A166E4X9</accession>
<keyword evidence="3 6" id="KW-1133">Transmembrane helix</keyword>
<dbReference type="PANTHER" id="PTHR15549:SF27">
    <property type="entry name" value="CHITIN-BINDING TYPE-1 DOMAIN-CONTAINING PROTEIN"/>
    <property type="match status" value="1"/>
</dbReference>
<dbReference type="OrthoDB" id="3263215at2759"/>
<dbReference type="Proteomes" id="UP000076798">
    <property type="component" value="Unassembled WGS sequence"/>
</dbReference>
<dbReference type="GO" id="GO:0071944">
    <property type="term" value="C:cell periphery"/>
    <property type="evidence" value="ECO:0007669"/>
    <property type="project" value="UniProtKB-ARBA"/>
</dbReference>
<evidence type="ECO:0000313" key="7">
    <source>
        <dbReference type="EMBL" id="KZT39212.1"/>
    </source>
</evidence>
<proteinExistence type="predicted"/>
<gene>
    <name evidence="7" type="ORF">SISSUDRAFT_656073</name>
</gene>
<dbReference type="EMBL" id="KV428049">
    <property type="protein sequence ID" value="KZT39212.1"/>
    <property type="molecule type" value="Genomic_DNA"/>
</dbReference>
<evidence type="ECO:0000313" key="8">
    <source>
        <dbReference type="Proteomes" id="UP000076798"/>
    </source>
</evidence>
<feature type="region of interest" description="Disordered" evidence="5">
    <location>
        <begin position="95"/>
        <end position="164"/>
    </location>
</feature>
<keyword evidence="2 6" id="KW-0812">Transmembrane</keyword>
<evidence type="ECO:0000256" key="3">
    <source>
        <dbReference type="ARBA" id="ARBA00022989"/>
    </source>
</evidence>
<feature type="compositionally biased region" description="Polar residues" evidence="5">
    <location>
        <begin position="334"/>
        <end position="352"/>
    </location>
</feature>
<feature type="compositionally biased region" description="Polar residues" evidence="5">
    <location>
        <begin position="404"/>
        <end position="426"/>
    </location>
</feature>
<sequence length="486" mass="50072">MACTPSPTETLFSTEVVTSQSTQSSTTTTVTTISGTTAVSTQTTCLVSIVSNLPCSSEGLITVTSTAPDTVSTITNQVVVTVPVTLTNSVPTQTLFSTCPSQGPSQPPPNGNTITTPDPVTTPPTSPANPPPTTTPDTTSLATTSSPGLSASLSTPDPSTITSASSMTIDGQVTVQFVTITSTPPASTFFVSPSSSPTLNMDNGPTGSSGSSNVAPIAGGVVGGFLGLFAIVGVIWFFLRRRRKAWDDIFEREKRYDLNDDELPANVEPAPYRYGLVGGSHSHSPSLTPPASPTMRNSGLDRQSRAASFAGASVHSRDSMSPQLIGLDSAPGLSPNTSSSSQPWRQGRTPSGASDMPLLAVRPSSHSGPSSPSGGEQSTVPTSPGSPHSIRQPPSAYYLANATDADTQVSRSRHASMSSPVASGSEITMIPLKDRRRRASAPMPQDVIVHTDGGRLAAGSPQPTSPRPGPSEASELVDAPPAYSKR</sequence>
<protein>
    <recommendedName>
        <fullName evidence="9">Mid2 domain-containing protein</fullName>
    </recommendedName>
</protein>
<evidence type="ECO:0000256" key="4">
    <source>
        <dbReference type="ARBA" id="ARBA00023136"/>
    </source>
</evidence>
<feature type="compositionally biased region" description="Pro residues" evidence="5">
    <location>
        <begin position="120"/>
        <end position="134"/>
    </location>
</feature>
<comment type="subcellular location">
    <subcellularLocation>
        <location evidence="1">Membrane</location>
        <topology evidence="1">Single-pass membrane protein</topology>
    </subcellularLocation>
</comment>
<dbReference type="InterPro" id="IPR051694">
    <property type="entry name" value="Immunoregulatory_rcpt-like"/>
</dbReference>
<feature type="compositionally biased region" description="Low complexity" evidence="5">
    <location>
        <begin position="363"/>
        <end position="375"/>
    </location>
</feature>
<keyword evidence="4 6" id="KW-0472">Membrane</keyword>
<reference evidence="7 8" key="1">
    <citation type="journal article" date="2016" name="Mol. Biol. Evol.">
        <title>Comparative Genomics of Early-Diverging Mushroom-Forming Fungi Provides Insights into the Origins of Lignocellulose Decay Capabilities.</title>
        <authorList>
            <person name="Nagy L.G."/>
            <person name="Riley R."/>
            <person name="Tritt A."/>
            <person name="Adam C."/>
            <person name="Daum C."/>
            <person name="Floudas D."/>
            <person name="Sun H."/>
            <person name="Yadav J.S."/>
            <person name="Pangilinan J."/>
            <person name="Larsson K.H."/>
            <person name="Matsuura K."/>
            <person name="Barry K."/>
            <person name="Labutti K."/>
            <person name="Kuo R."/>
            <person name="Ohm R.A."/>
            <person name="Bhattacharya S.S."/>
            <person name="Shirouzu T."/>
            <person name="Yoshinaga Y."/>
            <person name="Martin F.M."/>
            <person name="Grigoriev I.V."/>
            <person name="Hibbett D.S."/>
        </authorList>
    </citation>
    <scope>NUCLEOTIDE SEQUENCE [LARGE SCALE GENOMIC DNA]</scope>
    <source>
        <strain evidence="7 8">HHB10207 ss-3</strain>
    </source>
</reference>
<evidence type="ECO:0000256" key="6">
    <source>
        <dbReference type="SAM" id="Phobius"/>
    </source>
</evidence>
<evidence type="ECO:0008006" key="9">
    <source>
        <dbReference type="Google" id="ProtNLM"/>
    </source>
</evidence>
<keyword evidence="8" id="KW-1185">Reference proteome</keyword>
<dbReference type="AlphaFoldDB" id="A0A166E4X9"/>